<organism evidence="3 4">
    <name type="scientific">Roseburia intestinalis</name>
    <dbReference type="NCBI Taxonomy" id="166486"/>
    <lineage>
        <taxon>Bacteria</taxon>
        <taxon>Bacillati</taxon>
        <taxon>Bacillota</taxon>
        <taxon>Clostridia</taxon>
        <taxon>Lachnospirales</taxon>
        <taxon>Lachnospiraceae</taxon>
        <taxon>Roseburia</taxon>
    </lineage>
</organism>
<keyword evidence="3" id="KW-0269">Exonuclease</keyword>
<accession>A0A413SLR3</accession>
<dbReference type="SUPFAM" id="SSF56300">
    <property type="entry name" value="Metallo-dependent phosphatases"/>
    <property type="match status" value="1"/>
</dbReference>
<evidence type="ECO:0000259" key="2">
    <source>
        <dbReference type="Pfam" id="PF00149"/>
    </source>
</evidence>
<keyword evidence="1" id="KW-0378">Hydrolase</keyword>
<dbReference type="InterPro" id="IPR050535">
    <property type="entry name" value="DNA_Repair-Maintenance_Comp"/>
</dbReference>
<reference evidence="3 4" key="1">
    <citation type="submission" date="2018-08" db="EMBL/GenBank/DDBJ databases">
        <title>A genome reference for cultivated species of the human gut microbiota.</title>
        <authorList>
            <person name="Zou Y."/>
            <person name="Xue W."/>
            <person name="Luo G."/>
        </authorList>
    </citation>
    <scope>NUCLEOTIDE SEQUENCE [LARGE SCALE GENOMIC DNA]</scope>
    <source>
        <strain evidence="3 4">AM43-11</strain>
    </source>
</reference>
<protein>
    <submittedName>
        <fullName evidence="3">DNA repair exonuclease</fullName>
    </submittedName>
</protein>
<dbReference type="GO" id="GO:0004527">
    <property type="term" value="F:exonuclease activity"/>
    <property type="evidence" value="ECO:0007669"/>
    <property type="project" value="UniProtKB-KW"/>
</dbReference>
<dbReference type="Pfam" id="PF00149">
    <property type="entry name" value="Metallophos"/>
    <property type="match status" value="1"/>
</dbReference>
<keyword evidence="3" id="KW-0540">Nuclease</keyword>
<dbReference type="Proteomes" id="UP000284465">
    <property type="component" value="Unassembled WGS sequence"/>
</dbReference>
<evidence type="ECO:0000256" key="1">
    <source>
        <dbReference type="ARBA" id="ARBA00022801"/>
    </source>
</evidence>
<dbReference type="EMBL" id="QSFP01000004">
    <property type="protein sequence ID" value="RHA68630.1"/>
    <property type="molecule type" value="Genomic_DNA"/>
</dbReference>
<dbReference type="InterPro" id="IPR041796">
    <property type="entry name" value="Mre11_N"/>
</dbReference>
<gene>
    <name evidence="3" type="ORF">DW927_04920</name>
</gene>
<evidence type="ECO:0000313" key="4">
    <source>
        <dbReference type="Proteomes" id="UP000284465"/>
    </source>
</evidence>
<evidence type="ECO:0000313" key="3">
    <source>
        <dbReference type="EMBL" id="RHA68630.1"/>
    </source>
</evidence>
<name>A0A413SLR3_9FIRM</name>
<dbReference type="InterPro" id="IPR004843">
    <property type="entry name" value="Calcineurin-like_PHP"/>
</dbReference>
<dbReference type="InterPro" id="IPR029052">
    <property type="entry name" value="Metallo-depent_PP-like"/>
</dbReference>
<dbReference type="PANTHER" id="PTHR30337">
    <property type="entry name" value="COMPONENT OF ATP-DEPENDENT DSDNA EXONUCLEASE"/>
    <property type="match status" value="1"/>
</dbReference>
<dbReference type="Gene3D" id="3.60.21.10">
    <property type="match status" value="1"/>
</dbReference>
<feature type="domain" description="Calcineurin-like phosphoesterase" evidence="2">
    <location>
        <begin position="22"/>
        <end position="206"/>
    </location>
</feature>
<dbReference type="CDD" id="cd00840">
    <property type="entry name" value="MPP_Mre11_N"/>
    <property type="match status" value="1"/>
</dbReference>
<dbReference type="AlphaFoldDB" id="A0A413SLR3"/>
<comment type="caution">
    <text evidence="3">The sequence shown here is derived from an EMBL/GenBank/DDBJ whole genome shotgun (WGS) entry which is preliminary data.</text>
</comment>
<proteinExistence type="predicted"/>
<sequence length="373" mass="43630">MEKQKKSYTIDTVNETEMEQLMKFIHVSDVHLGIKPDVGKPWSEKRAQDIWDSFAEVIDAAVELKPDFLLISGDLFHAQPLKRELREVNYLFSRIPQTKIILMAGNHDYLRTKSYYLTMEWEENVYFFRQEEPGHFDFDEENVSIYGLSYWHREIGDAIYDSVIPEDRSRINLLLVHGGDKQHIPYNPKLILENGFDYIAAGHIHKGEQQIPGRAVMAGSLEPTDKNDVGSHGYWLGTINKEHTDIHFHPVKKCEYCHEVYPVTAKTTDLELGDWVRNLLEERPGYQYFRLFLRGKILPDIEFDTEKLETFDRVVDVTEQLLPDYDYDKLKENYKGTLLGNYIKEMEKRPQDVVTKKALEYGVNALLGYKICR</sequence>